<accession>A0A1Q9BUH0</accession>
<reference evidence="1 2" key="1">
    <citation type="submission" date="2016-02" db="EMBL/GenBank/DDBJ databases">
        <title>Genome analysis of coral dinoflagellate symbionts highlights evolutionary adaptations to a symbiotic lifestyle.</title>
        <authorList>
            <person name="Aranda M."/>
            <person name="Li Y."/>
            <person name="Liew Y.J."/>
            <person name="Baumgarten S."/>
            <person name="Simakov O."/>
            <person name="Wilson M."/>
            <person name="Piel J."/>
            <person name="Ashoor H."/>
            <person name="Bougouffa S."/>
            <person name="Bajic V.B."/>
            <person name="Ryu T."/>
            <person name="Ravasi T."/>
            <person name="Bayer T."/>
            <person name="Micklem G."/>
            <person name="Kim H."/>
            <person name="Bhak J."/>
            <person name="Lajeunesse T.C."/>
            <person name="Voolstra C.R."/>
        </authorList>
    </citation>
    <scope>NUCLEOTIDE SEQUENCE [LARGE SCALE GENOMIC DNA]</scope>
    <source>
        <strain evidence="1 2">CCMP2467</strain>
    </source>
</reference>
<gene>
    <name evidence="1" type="ORF">AK812_SmicGene46193</name>
</gene>
<name>A0A1Q9BUH0_SYMMI</name>
<evidence type="ECO:0000313" key="1">
    <source>
        <dbReference type="EMBL" id="OLP74306.1"/>
    </source>
</evidence>
<sequence length="65" mass="6841">MGCCASAATSAASAAVQLPSYFPSIEDFLKNSKAQLPVLGILRLDRKVPGPIPGSFDHPGSFDYE</sequence>
<evidence type="ECO:0000313" key="2">
    <source>
        <dbReference type="Proteomes" id="UP000186817"/>
    </source>
</evidence>
<protein>
    <submittedName>
        <fullName evidence="1">Uncharacterized protein</fullName>
    </submittedName>
</protein>
<dbReference type="AlphaFoldDB" id="A0A1Q9BUH0"/>
<dbReference type="EMBL" id="LSRX01003938">
    <property type="protein sequence ID" value="OLP74306.1"/>
    <property type="molecule type" value="Genomic_DNA"/>
</dbReference>
<comment type="caution">
    <text evidence="1">The sequence shown here is derived from an EMBL/GenBank/DDBJ whole genome shotgun (WGS) entry which is preliminary data.</text>
</comment>
<proteinExistence type="predicted"/>
<dbReference type="Proteomes" id="UP000186817">
    <property type="component" value="Unassembled WGS sequence"/>
</dbReference>
<organism evidence="1 2">
    <name type="scientific">Symbiodinium microadriaticum</name>
    <name type="common">Dinoflagellate</name>
    <name type="synonym">Zooxanthella microadriatica</name>
    <dbReference type="NCBI Taxonomy" id="2951"/>
    <lineage>
        <taxon>Eukaryota</taxon>
        <taxon>Sar</taxon>
        <taxon>Alveolata</taxon>
        <taxon>Dinophyceae</taxon>
        <taxon>Suessiales</taxon>
        <taxon>Symbiodiniaceae</taxon>
        <taxon>Symbiodinium</taxon>
    </lineage>
</organism>
<feature type="non-terminal residue" evidence="1">
    <location>
        <position position="65"/>
    </location>
</feature>
<keyword evidence="2" id="KW-1185">Reference proteome</keyword>